<dbReference type="EMBL" id="MVIC01000003">
    <property type="protein sequence ID" value="ORB17767.1"/>
    <property type="molecule type" value="Genomic_DNA"/>
</dbReference>
<dbReference type="Proteomes" id="UP000466894">
    <property type="component" value="Chromosome"/>
</dbReference>
<dbReference type="UniPathway" id="UPA00047">
    <property type="reaction ID" value="UER00055"/>
</dbReference>
<gene>
    <name evidence="13" type="primary">ilvX</name>
    <name evidence="14" type="ORF">BST37_03290</name>
    <name evidence="13" type="ORF">MNVI_11950</name>
</gene>
<organism evidence="13 16">
    <name type="scientific">Mycobacterium noviomagense</name>
    <dbReference type="NCBI Taxonomy" id="459858"/>
    <lineage>
        <taxon>Bacteria</taxon>
        <taxon>Bacillati</taxon>
        <taxon>Actinomycetota</taxon>
        <taxon>Actinomycetes</taxon>
        <taxon>Mycobacteriales</taxon>
        <taxon>Mycobacteriaceae</taxon>
        <taxon>Mycobacterium</taxon>
    </lineage>
</organism>
<evidence type="ECO:0000256" key="5">
    <source>
        <dbReference type="ARBA" id="ARBA00022605"/>
    </source>
</evidence>
<proteinExistence type="inferred from homology"/>
<evidence type="ECO:0000313" key="16">
    <source>
        <dbReference type="Proteomes" id="UP000466894"/>
    </source>
</evidence>
<evidence type="ECO:0000256" key="10">
    <source>
        <dbReference type="ARBA" id="ARBA00048670"/>
    </source>
</evidence>
<evidence type="ECO:0000313" key="14">
    <source>
        <dbReference type="EMBL" id="ORB17767.1"/>
    </source>
</evidence>
<keyword evidence="8" id="KW-0786">Thiamine pyrophosphate</keyword>
<dbReference type="UniPathway" id="UPA00049">
    <property type="reaction ID" value="UER00059"/>
</dbReference>
<evidence type="ECO:0000313" key="15">
    <source>
        <dbReference type="Proteomes" id="UP000192374"/>
    </source>
</evidence>
<dbReference type="SUPFAM" id="SSF52518">
    <property type="entry name" value="Thiamin diphosphate-binding fold (THDP-binding)"/>
    <property type="match status" value="2"/>
</dbReference>
<keyword evidence="15" id="KW-1185">Reference proteome</keyword>
<evidence type="ECO:0000259" key="11">
    <source>
        <dbReference type="Pfam" id="PF02775"/>
    </source>
</evidence>
<evidence type="ECO:0000256" key="8">
    <source>
        <dbReference type="ARBA" id="ARBA00023052"/>
    </source>
</evidence>
<evidence type="ECO:0000256" key="2">
    <source>
        <dbReference type="ARBA" id="ARBA00005025"/>
    </source>
</evidence>
<accession>A0A7I7PB92</accession>
<reference evidence="14 15" key="1">
    <citation type="submission" date="2017-02" db="EMBL/GenBank/DDBJ databases">
        <title>The new phylogeny of genus Mycobacterium.</title>
        <authorList>
            <person name="Tortoli E."/>
            <person name="Trovato A."/>
            <person name="Cirillo D.M."/>
        </authorList>
    </citation>
    <scope>NUCLEOTIDE SEQUENCE [LARGE SCALE GENOMIC DNA]</scope>
    <source>
        <strain evidence="14 15">DSM 45145</strain>
    </source>
</reference>
<evidence type="ECO:0000256" key="4">
    <source>
        <dbReference type="ARBA" id="ARBA00013145"/>
    </source>
</evidence>
<dbReference type="GO" id="GO:0009099">
    <property type="term" value="P:L-valine biosynthetic process"/>
    <property type="evidence" value="ECO:0007669"/>
    <property type="project" value="UniProtKB-UniPathway"/>
</dbReference>
<dbReference type="PANTHER" id="PTHR18968">
    <property type="entry name" value="THIAMINE PYROPHOSPHATE ENZYMES"/>
    <property type="match status" value="1"/>
</dbReference>
<dbReference type="GO" id="GO:0000287">
    <property type="term" value="F:magnesium ion binding"/>
    <property type="evidence" value="ECO:0007669"/>
    <property type="project" value="UniProtKB-ARBA"/>
</dbReference>
<sequence>MNGAHALINTLVDGGVDVCFANPGTSEMHFVAALDSVPRMRGVLGLFEGVATGAADGYARIAGRPAAVLLHLGPGLANGLANLHNARRARVPMVVVVGDHATYHKKYDAPLESDIDALAGSVSGWVRRTGATADVVADTAEAIAKSRAGSQISTLILPADVSWSDGATTTVAAPRQPRPSTVDTDAVALAAKVLRSGEPAVILVGGDATRAPGLSAAARVAAGTGARWYCETFPAVLQRGAGVPAVDRLAYFAEAVAGQLEGARHLLLAGAASPVSFFAYPGKPSDLVPEGCQVHQLAGPAGAADALAVLADELAPGLPAPLAAPSLPTLPTGALTALSAADVVGALMPEDVIVVDESNTSGLLLAQATAGAPAHDWLTLTGGAIGYGIPAAVGAAIAAPDRRVLCLESDGSAMYTISGLWTQARENLDVTTVIYNNGAYDILRLELKRVGAESTPGPKARELLDLTRPAIDFVKLAEGMGVPARRVTTAEEFADALQASFAEPGPHLIEAVVPSMFG</sequence>
<dbReference type="Pfam" id="PF02776">
    <property type="entry name" value="TPP_enzyme_N"/>
    <property type="match status" value="1"/>
</dbReference>
<dbReference type="InterPro" id="IPR012001">
    <property type="entry name" value="Thiamin_PyroP_enz_TPP-bd_dom"/>
</dbReference>
<dbReference type="KEGG" id="mnv:MNVI_11950"/>
<evidence type="ECO:0000259" key="12">
    <source>
        <dbReference type="Pfam" id="PF02776"/>
    </source>
</evidence>
<dbReference type="InterPro" id="IPR029061">
    <property type="entry name" value="THDP-binding"/>
</dbReference>
<evidence type="ECO:0000256" key="3">
    <source>
        <dbReference type="ARBA" id="ARBA00007812"/>
    </source>
</evidence>
<feature type="domain" description="Thiamine pyrophosphate enzyme N-terminal TPP-binding" evidence="12">
    <location>
        <begin position="1"/>
        <end position="106"/>
    </location>
</feature>
<dbReference type="PANTHER" id="PTHR18968:SF86">
    <property type="entry name" value="ACETOLACTATE SYNTHASE LARGE SUBUNIT ILVX-RELATED"/>
    <property type="match status" value="1"/>
</dbReference>
<keyword evidence="7" id="KW-0274">FAD</keyword>
<evidence type="ECO:0000256" key="1">
    <source>
        <dbReference type="ARBA" id="ARBA00004974"/>
    </source>
</evidence>
<dbReference type="InterPro" id="IPR011766">
    <property type="entry name" value="TPP_enzyme_TPP-bd"/>
</dbReference>
<protein>
    <recommendedName>
        <fullName evidence="4">acetolactate synthase</fullName>
        <ecNumber evidence="4">2.2.1.6</ecNumber>
    </recommendedName>
</protein>
<keyword evidence="6" id="KW-0285">Flavoprotein</keyword>
<comment type="pathway">
    <text evidence="1">Amino-acid biosynthesis; L-isoleucine biosynthesis; L-isoleucine from 2-oxobutanoate: step 1/4.</text>
</comment>
<dbReference type="AlphaFoldDB" id="A0A7I7PB92"/>
<evidence type="ECO:0000313" key="13">
    <source>
        <dbReference type="EMBL" id="BBY05877.1"/>
    </source>
</evidence>
<keyword evidence="9" id="KW-0100">Branched-chain amino acid biosynthesis</keyword>
<evidence type="ECO:0000256" key="9">
    <source>
        <dbReference type="ARBA" id="ARBA00023304"/>
    </source>
</evidence>
<dbReference type="GO" id="GO:0050660">
    <property type="term" value="F:flavin adenine dinucleotide binding"/>
    <property type="evidence" value="ECO:0007669"/>
    <property type="project" value="TreeGrafter"/>
</dbReference>
<feature type="domain" description="Thiamine pyrophosphate enzyme TPP-binding" evidence="11">
    <location>
        <begin position="373"/>
        <end position="510"/>
    </location>
</feature>
<dbReference type="RefSeq" id="WP_083085442.1">
    <property type="nucleotide sequence ID" value="NZ_AP022583.1"/>
</dbReference>
<dbReference type="NCBIfam" id="NF005760">
    <property type="entry name" value="PRK07586.1"/>
    <property type="match status" value="1"/>
</dbReference>
<dbReference type="EMBL" id="AP022583">
    <property type="protein sequence ID" value="BBY05877.1"/>
    <property type="molecule type" value="Genomic_DNA"/>
</dbReference>
<comment type="pathway">
    <text evidence="2">Amino-acid biosynthesis; L-valine biosynthesis; L-valine from pyruvate: step 1/4.</text>
</comment>
<keyword evidence="5" id="KW-0028">Amino-acid biosynthesis</keyword>
<dbReference type="CDD" id="cd02002">
    <property type="entry name" value="TPP_BFDC"/>
    <property type="match status" value="1"/>
</dbReference>
<dbReference type="GO" id="GO:0030976">
    <property type="term" value="F:thiamine pyrophosphate binding"/>
    <property type="evidence" value="ECO:0007669"/>
    <property type="project" value="InterPro"/>
</dbReference>
<comment type="similarity">
    <text evidence="3">Belongs to the TPP enzyme family.</text>
</comment>
<evidence type="ECO:0000256" key="6">
    <source>
        <dbReference type="ARBA" id="ARBA00022630"/>
    </source>
</evidence>
<dbReference type="CDD" id="cd07035">
    <property type="entry name" value="TPP_PYR_POX_like"/>
    <property type="match status" value="1"/>
</dbReference>
<dbReference type="Gene3D" id="3.40.50.970">
    <property type="match status" value="2"/>
</dbReference>
<dbReference type="EC" id="2.2.1.6" evidence="4"/>
<dbReference type="Pfam" id="PF02775">
    <property type="entry name" value="TPP_enzyme_C"/>
    <property type="match status" value="1"/>
</dbReference>
<reference evidence="13 16" key="2">
    <citation type="journal article" date="2019" name="Emerg. Microbes Infect.">
        <title>Comprehensive subspecies identification of 175 nontuberculous mycobacteria species based on 7547 genomic profiles.</title>
        <authorList>
            <person name="Matsumoto Y."/>
            <person name="Kinjo T."/>
            <person name="Motooka D."/>
            <person name="Nabeya D."/>
            <person name="Jung N."/>
            <person name="Uechi K."/>
            <person name="Horii T."/>
            <person name="Iida T."/>
            <person name="Fujita J."/>
            <person name="Nakamura S."/>
        </authorList>
    </citation>
    <scope>NUCLEOTIDE SEQUENCE [LARGE SCALE GENOMIC DNA]</scope>
    <source>
        <strain evidence="13 16">JCM 16367</strain>
    </source>
</reference>
<comment type="catalytic activity">
    <reaction evidence="10">
        <text>2 pyruvate + H(+) = (2S)-2-acetolactate + CO2</text>
        <dbReference type="Rhea" id="RHEA:25249"/>
        <dbReference type="ChEBI" id="CHEBI:15361"/>
        <dbReference type="ChEBI" id="CHEBI:15378"/>
        <dbReference type="ChEBI" id="CHEBI:16526"/>
        <dbReference type="ChEBI" id="CHEBI:58476"/>
        <dbReference type="EC" id="2.2.1.6"/>
    </reaction>
</comment>
<dbReference type="GO" id="GO:0003984">
    <property type="term" value="F:acetolactate synthase activity"/>
    <property type="evidence" value="ECO:0007669"/>
    <property type="project" value="UniProtKB-EC"/>
</dbReference>
<evidence type="ECO:0000256" key="7">
    <source>
        <dbReference type="ARBA" id="ARBA00022827"/>
    </source>
</evidence>
<dbReference type="OrthoDB" id="2443624at2"/>
<dbReference type="InterPro" id="IPR045229">
    <property type="entry name" value="TPP_enz"/>
</dbReference>
<dbReference type="GO" id="GO:0009097">
    <property type="term" value="P:isoleucine biosynthetic process"/>
    <property type="evidence" value="ECO:0007669"/>
    <property type="project" value="UniProtKB-UniPathway"/>
</dbReference>
<dbReference type="Proteomes" id="UP000192374">
    <property type="component" value="Unassembled WGS sequence"/>
</dbReference>
<reference evidence="13" key="3">
    <citation type="submission" date="2020-02" db="EMBL/GenBank/DDBJ databases">
        <authorList>
            <person name="Matsumoto Y."/>
            <person name="Motooka D."/>
            <person name="Nakamura S."/>
        </authorList>
    </citation>
    <scope>NUCLEOTIDE SEQUENCE</scope>
    <source>
        <strain evidence="13">JCM 16367</strain>
    </source>
</reference>
<name>A0A7I7PB92_9MYCO</name>